<comment type="caution">
    <text evidence="2">The sequence shown here is derived from an EMBL/GenBank/DDBJ whole genome shotgun (WGS) entry which is preliminary data.</text>
</comment>
<dbReference type="AlphaFoldDB" id="A0A5C7J422"/>
<evidence type="ECO:0000313" key="3">
    <source>
        <dbReference type="Proteomes" id="UP000321026"/>
    </source>
</evidence>
<gene>
    <name evidence="2" type="ORF">E6Q11_05580</name>
</gene>
<accession>A0A5C7J422</accession>
<evidence type="ECO:0000256" key="1">
    <source>
        <dbReference type="SAM" id="MobiDB-lite"/>
    </source>
</evidence>
<protein>
    <submittedName>
        <fullName evidence="2">Uncharacterized protein</fullName>
    </submittedName>
</protein>
<proteinExistence type="predicted"/>
<feature type="region of interest" description="Disordered" evidence="1">
    <location>
        <begin position="264"/>
        <end position="287"/>
    </location>
</feature>
<organism evidence="2 3">
    <name type="scientific">Candidatus Dojkabacteria bacterium</name>
    <dbReference type="NCBI Taxonomy" id="2099670"/>
    <lineage>
        <taxon>Bacteria</taxon>
        <taxon>Candidatus Dojkabacteria</taxon>
    </lineage>
</organism>
<dbReference type="Proteomes" id="UP000321026">
    <property type="component" value="Unassembled WGS sequence"/>
</dbReference>
<sequence length="328" mass="35612">MSLYVKSIQVVVQLDVYDPFNGGSTWRLQGLDLYDSAGAENPETYMWEPPTVPYAVLNVDTDLESSGGLSVSGGYVNVVERHKDWWWEGEYQTATISFKTLLDISKMRAIRVRLDLAETYYYPPTVVLKCVSVSGTEFVMSITTNVLDTEPTTMLYAGPYYPYGPGLVDMAIVAESRYSKNELIKTAGNLPLELATRRGEEEARQREVGVAYCKDLLQREALYTSVKAVYKYVPVFEEVATGGFPYMGFSGKCEKVPLERPASEYGAGSATPKGGGSKPNPKKPGGGGGSCKVEVVCANSGTIATNGSIVLVNVSSGKLCITALVCED</sequence>
<dbReference type="EMBL" id="SSDS01000087">
    <property type="protein sequence ID" value="TXG76024.1"/>
    <property type="molecule type" value="Genomic_DNA"/>
</dbReference>
<reference evidence="2 3" key="1">
    <citation type="submission" date="2018-09" db="EMBL/GenBank/DDBJ databases">
        <title>Metagenome Assembled Genomes from an Advanced Water Purification Facility.</title>
        <authorList>
            <person name="Stamps B.W."/>
            <person name="Spear J.R."/>
        </authorList>
    </citation>
    <scope>NUCLEOTIDE SEQUENCE [LARGE SCALE GENOMIC DNA]</scope>
    <source>
        <strain evidence="2">Bin_63_2</strain>
    </source>
</reference>
<name>A0A5C7J422_9BACT</name>
<evidence type="ECO:0000313" key="2">
    <source>
        <dbReference type="EMBL" id="TXG76024.1"/>
    </source>
</evidence>